<sequence>TQPEKATKAEHRKKEISKSPV</sequence>
<reference evidence="2" key="1">
    <citation type="submission" date="2021-06" db="EMBL/GenBank/DDBJ databases">
        <authorList>
            <person name="Hodson N. C."/>
            <person name="Mongue J. A."/>
            <person name="Jaron S. K."/>
        </authorList>
    </citation>
    <scope>NUCLEOTIDE SEQUENCE</scope>
</reference>
<accession>A0A8J2JLC2</accession>
<keyword evidence="3" id="KW-1185">Reference proteome</keyword>
<feature type="non-terminal residue" evidence="2">
    <location>
        <position position="1"/>
    </location>
</feature>
<gene>
    <name evidence="2" type="ORF">AFUS01_LOCUS5982</name>
</gene>
<protein>
    <submittedName>
        <fullName evidence="2">Uncharacterized protein</fullName>
    </submittedName>
</protein>
<evidence type="ECO:0000313" key="2">
    <source>
        <dbReference type="EMBL" id="CAG7716474.1"/>
    </source>
</evidence>
<evidence type="ECO:0000256" key="1">
    <source>
        <dbReference type="SAM" id="MobiDB-lite"/>
    </source>
</evidence>
<comment type="caution">
    <text evidence="2">The sequence shown here is derived from an EMBL/GenBank/DDBJ whole genome shotgun (WGS) entry which is preliminary data.</text>
</comment>
<evidence type="ECO:0000313" key="3">
    <source>
        <dbReference type="Proteomes" id="UP000708208"/>
    </source>
</evidence>
<proteinExistence type="predicted"/>
<feature type="region of interest" description="Disordered" evidence="1">
    <location>
        <begin position="1"/>
        <end position="21"/>
    </location>
</feature>
<dbReference type="Proteomes" id="UP000708208">
    <property type="component" value="Unassembled WGS sequence"/>
</dbReference>
<dbReference type="AlphaFoldDB" id="A0A8J2JLC2"/>
<name>A0A8J2JLC2_9HEXA</name>
<dbReference type="EMBL" id="CAJVCH010038852">
    <property type="protein sequence ID" value="CAG7716474.1"/>
    <property type="molecule type" value="Genomic_DNA"/>
</dbReference>
<organism evidence="2 3">
    <name type="scientific">Allacma fusca</name>
    <dbReference type="NCBI Taxonomy" id="39272"/>
    <lineage>
        <taxon>Eukaryota</taxon>
        <taxon>Metazoa</taxon>
        <taxon>Ecdysozoa</taxon>
        <taxon>Arthropoda</taxon>
        <taxon>Hexapoda</taxon>
        <taxon>Collembola</taxon>
        <taxon>Symphypleona</taxon>
        <taxon>Sminthuridae</taxon>
        <taxon>Allacma</taxon>
    </lineage>
</organism>